<evidence type="ECO:0000313" key="5">
    <source>
        <dbReference type="RefSeq" id="XP_005184171.1"/>
    </source>
</evidence>
<evidence type="ECO:0000313" key="3">
    <source>
        <dbReference type="EnsemblMetazoa" id="MDOA000239-PA"/>
    </source>
</evidence>
<dbReference type="GO" id="GO:0003723">
    <property type="term" value="F:RNA binding"/>
    <property type="evidence" value="ECO:0007669"/>
    <property type="project" value="InterPro"/>
</dbReference>
<dbReference type="PANTHER" id="PTHR13309">
    <property type="entry name" value="NUCLEAR FRAGILE X MENTAL RETARDATION PROTEIN INTERACTING PROTEIN 1"/>
    <property type="match status" value="1"/>
</dbReference>
<protein>
    <submittedName>
        <fullName evidence="5">Nuclear fragile X mental retardation-interacting protein 1</fullName>
    </submittedName>
</protein>
<evidence type="ECO:0000259" key="2">
    <source>
        <dbReference type="Pfam" id="PF10453"/>
    </source>
</evidence>
<dbReference type="InterPro" id="IPR039136">
    <property type="entry name" value="NUFIP1-like"/>
</dbReference>
<dbReference type="STRING" id="7370.A0A1I8M1A5"/>
<evidence type="ECO:0000256" key="1">
    <source>
        <dbReference type="SAM" id="MobiDB-lite"/>
    </source>
</evidence>
<feature type="compositionally biased region" description="Basic residues" evidence="1">
    <location>
        <begin position="221"/>
        <end position="233"/>
    </location>
</feature>
<keyword evidence="4" id="KW-1185">Reference proteome</keyword>
<feature type="compositionally biased region" description="Basic and acidic residues" evidence="1">
    <location>
        <begin position="234"/>
        <end position="244"/>
    </location>
</feature>
<name>A0A1I8M1A5_MUSDO</name>
<feature type="domain" description="FMR1-interacting protein 1 conserved" evidence="2">
    <location>
        <begin position="132"/>
        <end position="171"/>
    </location>
</feature>
<feature type="compositionally biased region" description="Basic and acidic residues" evidence="1">
    <location>
        <begin position="161"/>
        <end position="188"/>
    </location>
</feature>
<feature type="compositionally biased region" description="Polar residues" evidence="1">
    <location>
        <begin position="406"/>
        <end position="419"/>
    </location>
</feature>
<reference evidence="3" key="1">
    <citation type="submission" date="2020-05" db="UniProtKB">
        <authorList>
            <consortium name="EnsemblMetazoa"/>
        </authorList>
    </citation>
    <scope>IDENTIFICATION</scope>
    <source>
        <strain evidence="3">Aabys</strain>
    </source>
</reference>
<feature type="compositionally biased region" description="Polar residues" evidence="1">
    <location>
        <begin position="335"/>
        <end position="354"/>
    </location>
</feature>
<feature type="compositionally biased region" description="Acidic residues" evidence="1">
    <location>
        <begin position="300"/>
        <end position="318"/>
    </location>
</feature>
<feature type="compositionally biased region" description="Polar residues" evidence="1">
    <location>
        <begin position="449"/>
        <end position="458"/>
    </location>
</feature>
<feature type="region of interest" description="Disordered" evidence="1">
    <location>
        <begin position="1"/>
        <end position="52"/>
    </location>
</feature>
<dbReference type="EnsemblMetazoa" id="MDOA000239-RA">
    <property type="protein sequence ID" value="MDOA000239-PA"/>
    <property type="gene ID" value="MDOA000239"/>
</dbReference>
<accession>A0A1I8M1A5</accession>
<dbReference type="VEuPathDB" id="VectorBase:MDOA000239"/>
<reference evidence="5" key="2">
    <citation type="submission" date="2025-04" db="UniProtKB">
        <authorList>
            <consortium name="RefSeq"/>
        </authorList>
    </citation>
    <scope>IDENTIFICATION</scope>
    <source>
        <strain evidence="5">Aabys</strain>
    </source>
</reference>
<sequence length="565" mass="64147">MEPPPKFLLPSPNFNAKGKNCPTKPKPHFLTPSGMTLLPREKQPPPMYGKRGATVPARFLKNTIENVSKPEPMRQYCEPCEIELASLEDLKHHRAQHEKCPVDGCQYRGHAMVMDKHVTALHSSGLFDKFKKLNTPEEIAAWRAERRKRYPTVENVLLKQKAQEQRQKRGERLEASKCRFGKQDDRKRALPTKNTNKSKGNDDNNKPPNETNGNPKPTQRNNKRNKKKRRNQRDKKDDKDKSENVIKNQLQANSSDEEDEFKTVVRFQGTRGMKDYKHLEAKVKETNKNALLSLVGMYGSDDDDDEDQDEAEATEMENNDIKMEGNEVDHVTHSVPESQSLANNQNSCESSTEDVANLGHRSDQDVGDIDADATGETVAIKINDLESQPQKNRLNPPECSVELNGQHENFSTNIDTTATNEDEKDSSSQSSTTVPEPITIPINEDDKQATNPQANSSDEGPEEVPIQHHMTEYKIQNVEEKNATNLSQQPKCPPKATEETKRPTKPAVKRKSGLDYRKAKLRKQNTMLEKLLETDIRHERNVLLQCVRFVCENNFFGIGRPSTNN</sequence>
<feature type="region of interest" description="Disordered" evidence="1">
    <location>
        <begin position="483"/>
        <end position="515"/>
    </location>
</feature>
<feature type="compositionally biased region" description="Polar residues" evidence="1">
    <location>
        <begin position="206"/>
        <end position="218"/>
    </location>
</feature>
<dbReference type="Pfam" id="PF10453">
    <property type="entry name" value="NUFIP1"/>
    <property type="match status" value="1"/>
</dbReference>
<organism evidence="3">
    <name type="scientific">Musca domestica</name>
    <name type="common">House fly</name>
    <dbReference type="NCBI Taxonomy" id="7370"/>
    <lineage>
        <taxon>Eukaryota</taxon>
        <taxon>Metazoa</taxon>
        <taxon>Ecdysozoa</taxon>
        <taxon>Arthropoda</taxon>
        <taxon>Hexapoda</taxon>
        <taxon>Insecta</taxon>
        <taxon>Pterygota</taxon>
        <taxon>Neoptera</taxon>
        <taxon>Endopterygota</taxon>
        <taxon>Diptera</taxon>
        <taxon>Brachycera</taxon>
        <taxon>Muscomorpha</taxon>
        <taxon>Muscoidea</taxon>
        <taxon>Muscidae</taxon>
        <taxon>Musca</taxon>
    </lineage>
</organism>
<feature type="compositionally biased region" description="Polar residues" evidence="1">
    <location>
        <begin position="245"/>
        <end position="254"/>
    </location>
</feature>
<gene>
    <name evidence="3" type="primary">101897752</name>
    <name evidence="5" type="synonym">LOC101897752</name>
</gene>
<dbReference type="AlphaFoldDB" id="A0A1I8M1A5"/>
<dbReference type="OrthoDB" id="273070at2759"/>
<dbReference type="Proteomes" id="UP001652621">
    <property type="component" value="Unplaced"/>
</dbReference>
<dbReference type="VEuPathDB" id="VectorBase:MDOMA2_011223"/>
<dbReference type="KEGG" id="mde:101897752"/>
<dbReference type="PANTHER" id="PTHR13309:SF0">
    <property type="entry name" value="FMR1-INTERACTING PROTEIN NUFIP1"/>
    <property type="match status" value="1"/>
</dbReference>
<proteinExistence type="predicted"/>
<dbReference type="InterPro" id="IPR019496">
    <property type="entry name" value="NUFIP1_cons_dom"/>
</dbReference>
<dbReference type="GO" id="GO:0000492">
    <property type="term" value="P:box C/D snoRNP assembly"/>
    <property type="evidence" value="ECO:0007669"/>
    <property type="project" value="TreeGrafter"/>
</dbReference>
<dbReference type="RefSeq" id="XP_005184171.1">
    <property type="nucleotide sequence ID" value="XM_005184114.3"/>
</dbReference>
<feature type="region of interest" description="Disordered" evidence="1">
    <location>
        <begin position="299"/>
        <end position="463"/>
    </location>
</feature>
<feature type="region of interest" description="Disordered" evidence="1">
    <location>
        <begin position="161"/>
        <end position="260"/>
    </location>
</feature>
<feature type="compositionally biased region" description="Basic and acidic residues" evidence="1">
    <location>
        <begin position="319"/>
        <end position="332"/>
    </location>
</feature>
<dbReference type="eggNOG" id="ENOG502QPTB">
    <property type="taxonomic scope" value="Eukaryota"/>
</dbReference>
<evidence type="ECO:0000313" key="4">
    <source>
        <dbReference type="Proteomes" id="UP001652621"/>
    </source>
</evidence>
<dbReference type="GO" id="GO:0005634">
    <property type="term" value="C:nucleus"/>
    <property type="evidence" value="ECO:0007669"/>
    <property type="project" value="TreeGrafter"/>
</dbReference>